<feature type="chain" id="PRO_5041276453" evidence="1">
    <location>
        <begin position="26"/>
        <end position="125"/>
    </location>
</feature>
<dbReference type="AlphaFoldDB" id="A0AA35UT00"/>
<proteinExistence type="predicted"/>
<name>A0AA35UT00_LACSI</name>
<evidence type="ECO:0000256" key="1">
    <source>
        <dbReference type="SAM" id="SignalP"/>
    </source>
</evidence>
<keyword evidence="1" id="KW-0732">Signal</keyword>
<accession>A0AA35UT00</accession>
<dbReference type="Proteomes" id="UP001177003">
    <property type="component" value="Chromosome 0"/>
</dbReference>
<organism evidence="2 3">
    <name type="scientific">Lactuca saligna</name>
    <name type="common">Willowleaf lettuce</name>
    <dbReference type="NCBI Taxonomy" id="75948"/>
    <lineage>
        <taxon>Eukaryota</taxon>
        <taxon>Viridiplantae</taxon>
        <taxon>Streptophyta</taxon>
        <taxon>Embryophyta</taxon>
        <taxon>Tracheophyta</taxon>
        <taxon>Spermatophyta</taxon>
        <taxon>Magnoliopsida</taxon>
        <taxon>eudicotyledons</taxon>
        <taxon>Gunneridae</taxon>
        <taxon>Pentapetalae</taxon>
        <taxon>asterids</taxon>
        <taxon>campanulids</taxon>
        <taxon>Asterales</taxon>
        <taxon>Asteraceae</taxon>
        <taxon>Cichorioideae</taxon>
        <taxon>Cichorieae</taxon>
        <taxon>Lactucinae</taxon>
        <taxon>Lactuca</taxon>
    </lineage>
</organism>
<reference evidence="2" key="1">
    <citation type="submission" date="2023-04" db="EMBL/GenBank/DDBJ databases">
        <authorList>
            <person name="Vijverberg K."/>
            <person name="Xiong W."/>
            <person name="Schranz E."/>
        </authorList>
    </citation>
    <scope>NUCLEOTIDE SEQUENCE</scope>
</reference>
<sequence>MAYNKASMLFSCILLLLLALTFSMGESKVTFHTSKFHRFYNNEFQVRVIAVRFETVKPAKPIIGLVLRVNKAHLRVHLSKSFPLSVSLIPLTQNHKASELPLPAMVVVHTQNRGSTKMGLKSPKP</sequence>
<evidence type="ECO:0000313" key="3">
    <source>
        <dbReference type="Proteomes" id="UP001177003"/>
    </source>
</evidence>
<protein>
    <submittedName>
        <fullName evidence="2">Uncharacterized protein</fullName>
    </submittedName>
</protein>
<keyword evidence="3" id="KW-1185">Reference proteome</keyword>
<gene>
    <name evidence="2" type="ORF">LSALG_LOCUS867</name>
</gene>
<evidence type="ECO:0000313" key="2">
    <source>
        <dbReference type="EMBL" id="CAI9260016.1"/>
    </source>
</evidence>
<dbReference type="EMBL" id="OX465086">
    <property type="protein sequence ID" value="CAI9260016.1"/>
    <property type="molecule type" value="Genomic_DNA"/>
</dbReference>
<feature type="signal peptide" evidence="1">
    <location>
        <begin position="1"/>
        <end position="25"/>
    </location>
</feature>